<evidence type="ECO:0000256" key="1">
    <source>
        <dbReference type="ARBA" id="ARBA00010062"/>
    </source>
</evidence>
<proteinExistence type="inferred from homology"/>
<dbReference type="InterPro" id="IPR028082">
    <property type="entry name" value="Peripla_BP_I"/>
</dbReference>
<dbReference type="PROSITE" id="PS51318">
    <property type="entry name" value="TAT"/>
    <property type="match status" value="1"/>
</dbReference>
<feature type="region of interest" description="Disordered" evidence="4">
    <location>
        <begin position="48"/>
        <end position="70"/>
    </location>
</feature>
<dbReference type="InterPro" id="IPR028081">
    <property type="entry name" value="Leu-bd"/>
</dbReference>
<dbReference type="InterPro" id="IPR006311">
    <property type="entry name" value="TAT_signal"/>
</dbReference>
<dbReference type="GO" id="GO:0006865">
    <property type="term" value="P:amino acid transport"/>
    <property type="evidence" value="ECO:0007669"/>
    <property type="project" value="UniProtKB-KW"/>
</dbReference>
<feature type="domain" description="Leucine-binding protein" evidence="5">
    <location>
        <begin position="77"/>
        <end position="392"/>
    </location>
</feature>
<dbReference type="PANTHER" id="PTHR30483:SF6">
    <property type="entry name" value="PERIPLASMIC BINDING PROTEIN OF ABC TRANSPORTER FOR NATURAL AMINO ACIDS"/>
    <property type="match status" value="1"/>
</dbReference>
<dbReference type="SUPFAM" id="SSF53822">
    <property type="entry name" value="Periplasmic binding protein-like I"/>
    <property type="match status" value="1"/>
</dbReference>
<evidence type="ECO:0000256" key="2">
    <source>
        <dbReference type="ARBA" id="ARBA00022729"/>
    </source>
</evidence>
<evidence type="ECO:0000313" key="7">
    <source>
        <dbReference type="Proteomes" id="UP000058599"/>
    </source>
</evidence>
<reference evidence="6 7" key="1">
    <citation type="journal article" date="2016" name="BMC Genomics">
        <title>Genomic analysis of the nitrate-respiring Sphingopyxis granuli (formerly Sphingomonas macrogoltabida) strain TFA.</title>
        <authorList>
            <person name="Garcia-Romero I."/>
            <person name="Perez-Pulido A.J."/>
            <person name="Gonzalez-Flores Y.E."/>
            <person name="Reyes-Ramirez F."/>
            <person name="Santero E."/>
            <person name="Floriano B."/>
        </authorList>
    </citation>
    <scope>NUCLEOTIDE SEQUENCE [LARGE SCALE GENOMIC DNA]</scope>
    <source>
        <strain evidence="6 7">TFA</strain>
    </source>
</reference>
<keyword evidence="3" id="KW-0029">Amino-acid transport</keyword>
<dbReference type="Proteomes" id="UP000058599">
    <property type="component" value="Chromosome"/>
</dbReference>
<gene>
    <name evidence="6" type="ORF">SGRAN_1700</name>
</gene>
<dbReference type="PANTHER" id="PTHR30483">
    <property type="entry name" value="LEUCINE-SPECIFIC-BINDING PROTEIN"/>
    <property type="match status" value="1"/>
</dbReference>
<dbReference type="EMBL" id="CP012199">
    <property type="protein sequence ID" value="AMG74080.1"/>
    <property type="molecule type" value="Genomic_DNA"/>
</dbReference>
<keyword evidence="6" id="KW-0675">Receptor</keyword>
<evidence type="ECO:0000256" key="4">
    <source>
        <dbReference type="SAM" id="MobiDB-lite"/>
    </source>
</evidence>
<organism evidence="6 7">
    <name type="scientific">Sphingopyxis granuli</name>
    <dbReference type="NCBI Taxonomy" id="267128"/>
    <lineage>
        <taxon>Bacteria</taxon>
        <taxon>Pseudomonadati</taxon>
        <taxon>Pseudomonadota</taxon>
        <taxon>Alphaproteobacteria</taxon>
        <taxon>Sphingomonadales</taxon>
        <taxon>Sphingomonadaceae</taxon>
        <taxon>Sphingopyxis</taxon>
    </lineage>
</organism>
<dbReference type="Pfam" id="PF13458">
    <property type="entry name" value="Peripla_BP_6"/>
    <property type="match status" value="1"/>
</dbReference>
<dbReference type="Gene3D" id="3.40.50.2300">
    <property type="match status" value="2"/>
</dbReference>
<name>A0AA86L3N0_9SPHN</name>
<dbReference type="InterPro" id="IPR051010">
    <property type="entry name" value="BCAA_transport"/>
</dbReference>
<sequence>MVESGMSPKMAESVVERQDNALRRRRLLRGMATLALGGLLAACQVVPKSGGPAAPPPPENPDETVGPGLPTDTDRHRVALLVPQTGANADVGTAIANATTLALLDTRADKVRITTYDTALGAAAAARQAVADGNRLILGPLLSEDVTAVAPVARAAKVPVLSFSNDSGVAGNGVFILGFVPGQSVERVVAFARGKGHQRFGALVPKNVYGDRAAAAFRDAVREAGGTLVAVETYDRTATALTGAARRLANGGAMDAVLIADVGGNAIRAVPIVKGAGSKQILGTELWNTDASLGSNAAMRGAWFASVSDGLYGQLATKYRARYGKAPYRLASLGYDSVLLTVRIARDWKPGTAFPVNRLLAADGFGGIDGIFRFNNRGIAVRALEVSEVGAGGFRVVDPAPAKW</sequence>
<evidence type="ECO:0000256" key="3">
    <source>
        <dbReference type="ARBA" id="ARBA00022970"/>
    </source>
</evidence>
<dbReference type="CDD" id="cd06339">
    <property type="entry name" value="PBP1_YraM_LppC_lipoprotein-like"/>
    <property type="match status" value="1"/>
</dbReference>
<evidence type="ECO:0000313" key="6">
    <source>
        <dbReference type="EMBL" id="AMG74080.1"/>
    </source>
</evidence>
<dbReference type="KEGG" id="sgi:SGRAN_1700"/>
<protein>
    <submittedName>
        <fullName evidence="6">Extracellular ligand-binding receptor</fullName>
    </submittedName>
</protein>
<dbReference type="AlphaFoldDB" id="A0AA86L3N0"/>
<keyword evidence="3" id="KW-0813">Transport</keyword>
<keyword evidence="2" id="KW-0732">Signal</keyword>
<evidence type="ECO:0000259" key="5">
    <source>
        <dbReference type="Pfam" id="PF13458"/>
    </source>
</evidence>
<accession>A0AA86L3N0</accession>
<keyword evidence="7" id="KW-1185">Reference proteome</keyword>
<comment type="similarity">
    <text evidence="1">Belongs to the leucine-binding protein family.</text>
</comment>